<dbReference type="RefSeq" id="WP_084664973.1">
    <property type="nucleotide sequence ID" value="NZ_LT838272.1"/>
</dbReference>
<proteinExistence type="predicted"/>
<evidence type="ECO:0000313" key="2">
    <source>
        <dbReference type="EMBL" id="SMB95876.1"/>
    </source>
</evidence>
<dbReference type="STRING" id="698762.SAMN00808754_1342"/>
<keyword evidence="3" id="KW-1185">Reference proteome</keyword>
<dbReference type="NCBIfam" id="NF041499">
    <property type="entry name" value="MobP3"/>
    <property type="match status" value="1"/>
</dbReference>
<dbReference type="OrthoDB" id="1775746at2"/>
<keyword evidence="1" id="KW-0175">Coiled coil</keyword>
<protein>
    <submittedName>
        <fullName evidence="2">Uncharacterized protein</fullName>
    </submittedName>
</protein>
<accession>A0A1W1VRB6</accession>
<feature type="coiled-coil region" evidence="1">
    <location>
        <begin position="390"/>
        <end position="421"/>
    </location>
</feature>
<name>A0A1W1VRB6_9FIRM</name>
<dbReference type="AlphaFoldDB" id="A0A1W1VRB6"/>
<gene>
    <name evidence="2" type="ORF">SAMN00808754_1342</name>
</gene>
<dbReference type="Proteomes" id="UP000192569">
    <property type="component" value="Chromosome I"/>
</dbReference>
<dbReference type="InterPro" id="IPR048102">
    <property type="entry name" value="MobP3"/>
</dbReference>
<dbReference type="InterPro" id="IPR041073">
    <property type="entry name" value="MobL"/>
</dbReference>
<organism evidence="2 3">
    <name type="scientific">Thermanaeromonas toyohensis ToBE</name>
    <dbReference type="NCBI Taxonomy" id="698762"/>
    <lineage>
        <taxon>Bacteria</taxon>
        <taxon>Bacillati</taxon>
        <taxon>Bacillota</taxon>
        <taxon>Clostridia</taxon>
        <taxon>Neomoorellales</taxon>
        <taxon>Neomoorellaceae</taxon>
        <taxon>Thermanaeromonas</taxon>
    </lineage>
</organism>
<reference evidence="2 3" key="1">
    <citation type="submission" date="2017-04" db="EMBL/GenBank/DDBJ databases">
        <authorList>
            <person name="Afonso C.L."/>
            <person name="Miller P.J."/>
            <person name="Scott M.A."/>
            <person name="Spackman E."/>
            <person name="Goraichik I."/>
            <person name="Dimitrov K.M."/>
            <person name="Suarez D.L."/>
            <person name="Swayne D.E."/>
        </authorList>
    </citation>
    <scope>NUCLEOTIDE SEQUENCE [LARGE SCALE GENOMIC DNA]</scope>
    <source>
        <strain evidence="2 3">ToBE</strain>
    </source>
</reference>
<evidence type="ECO:0000256" key="1">
    <source>
        <dbReference type="SAM" id="Coils"/>
    </source>
</evidence>
<sequence length="422" mass="48553">MSKSVVIVNIAYYQPGTRKMSHNYNHIRYIATKPEADRGDPESYRVGDHDYPIAMDTAAGHVKYAAERPGSSGLFGPQEEPVPQWQEVGKKLAKHNLPVWRVIVSLRQDDAEQLGLVDREKWQAVIENGVNRAIKAMHLDPDHARWVAAFHRKEGHPHCHVVIWEEEHGAARRQGRLEQGERKGVFRAFAREVFRDERDRLAAEKTIIRDMIREVARDNIARAAGLMREIEMAGLEARTLTGDRPRMLPVLQPEQEDILAKKLQELAEIMPGHGRIALAYMHQEVKAQAREIADWILWQPGFNQSTERYKELAKQIASHYTMKPEALEEAARKAYEDVRDRVAQEVLKGAAAINRFQHDEASREGGNVIRTEASRIAHSVWKAAWRALERERTRAEAQALLLAQKEMERRKKREREEARERA</sequence>
<dbReference type="EMBL" id="LT838272">
    <property type="protein sequence ID" value="SMB95876.1"/>
    <property type="molecule type" value="Genomic_DNA"/>
</dbReference>
<evidence type="ECO:0000313" key="3">
    <source>
        <dbReference type="Proteomes" id="UP000192569"/>
    </source>
</evidence>
<dbReference type="Pfam" id="PF18555">
    <property type="entry name" value="MobL"/>
    <property type="match status" value="1"/>
</dbReference>